<dbReference type="HOGENOM" id="CLU_173182_2_1_11"/>
<evidence type="ECO:0000256" key="1">
    <source>
        <dbReference type="SAM" id="Phobius"/>
    </source>
</evidence>
<dbReference type="InterPro" id="IPR045597">
    <property type="entry name" value="DUF6458"/>
</dbReference>
<feature type="domain" description="DUF6458" evidence="2">
    <location>
        <begin position="18"/>
        <end position="80"/>
    </location>
</feature>
<gene>
    <name evidence="3" type="ordered locus">Isova_0986</name>
</gene>
<dbReference type="KEGG" id="iva:Isova_0986"/>
<feature type="transmembrane region" description="Helical" evidence="1">
    <location>
        <begin position="49"/>
        <end position="68"/>
    </location>
</feature>
<accession>F6FPY0</accession>
<evidence type="ECO:0000259" key="2">
    <source>
        <dbReference type="Pfam" id="PF20059"/>
    </source>
</evidence>
<feature type="transmembrane region" description="Helical" evidence="1">
    <location>
        <begin position="17"/>
        <end position="37"/>
    </location>
</feature>
<keyword evidence="1" id="KW-0472">Membrane</keyword>
<dbReference type="AlphaFoldDB" id="F6FPY0"/>
<dbReference type="EMBL" id="CP002810">
    <property type="protein sequence ID" value="AEG43769.1"/>
    <property type="molecule type" value="Genomic_DNA"/>
</dbReference>
<sequence length="90" mass="9595">MIEGDTGDRTPGNGGTLMGIGSGIFLIVVGAILAFAIAPDTWDVVNLNVVGYICIAAGILALIMGLIYNRQRSHTSHRVERYDDRTPPPV</sequence>
<keyword evidence="1" id="KW-0812">Transmembrane</keyword>
<dbReference type="Pfam" id="PF20059">
    <property type="entry name" value="DUF6458"/>
    <property type="match status" value="1"/>
</dbReference>
<name>F6FPY0_ISOV2</name>
<dbReference type="Proteomes" id="UP000009236">
    <property type="component" value="Chromosome"/>
</dbReference>
<protein>
    <recommendedName>
        <fullName evidence="2">DUF6458 domain-containing protein</fullName>
    </recommendedName>
</protein>
<reference evidence="3 4" key="1">
    <citation type="submission" date="2011-05" db="EMBL/GenBank/DDBJ databases">
        <title>Complete sequence of Isoptericola variabilis 225.</title>
        <authorList>
            <consortium name="US DOE Joint Genome Institute"/>
            <person name="Lucas S."/>
            <person name="Han J."/>
            <person name="Lapidus A."/>
            <person name="Cheng J.-F."/>
            <person name="Goodwin L."/>
            <person name="Pitluck S."/>
            <person name="Peters L."/>
            <person name="Mikhailova N."/>
            <person name="Zeytun A."/>
            <person name="Han C."/>
            <person name="Tapia R."/>
            <person name="Land M."/>
            <person name="Hauser L."/>
            <person name="Kyrpides N."/>
            <person name="Ivanova N."/>
            <person name="Pagani I."/>
            <person name="Siebers A."/>
            <person name="Allgaier M."/>
            <person name="Thelen M."/>
            <person name="Hugenholtz P."/>
            <person name="Gladden J."/>
            <person name="Woyke T."/>
        </authorList>
    </citation>
    <scope>NUCLEOTIDE SEQUENCE [LARGE SCALE GENOMIC DNA]</scope>
    <source>
        <strain evidence="4">225</strain>
    </source>
</reference>
<keyword evidence="1" id="KW-1133">Transmembrane helix</keyword>
<evidence type="ECO:0000313" key="3">
    <source>
        <dbReference type="EMBL" id="AEG43769.1"/>
    </source>
</evidence>
<evidence type="ECO:0000313" key="4">
    <source>
        <dbReference type="Proteomes" id="UP000009236"/>
    </source>
</evidence>
<proteinExistence type="predicted"/>
<organism evidence="4">
    <name type="scientific">Isoptericola variabilis (strain 225)</name>
    <dbReference type="NCBI Taxonomy" id="743718"/>
    <lineage>
        <taxon>Bacteria</taxon>
        <taxon>Bacillati</taxon>
        <taxon>Actinomycetota</taxon>
        <taxon>Actinomycetes</taxon>
        <taxon>Micrococcales</taxon>
        <taxon>Promicromonosporaceae</taxon>
        <taxon>Isoptericola</taxon>
    </lineage>
</organism>
<dbReference type="STRING" id="743718.Isova_0986"/>
<keyword evidence="4" id="KW-1185">Reference proteome</keyword>